<proteinExistence type="predicted"/>
<dbReference type="InterPro" id="IPR011856">
    <property type="entry name" value="tRNA_endonuc-like_dom_sf"/>
</dbReference>
<sequence>MYMNQLNQKNYYRIMLGRKSIFAKECYEGKWIGAGWLKSSSLENELVENWRDFNKKFIPNYLSTYDGSSKVAAGLACSMLHTICKGIEIDDLVLCPDGEGNYLVGEVKSDYFFMSETELPHRRKVEWYEKKISRTEMSIELQRSTGSIGTVSKITKYSDEIENLIKGNQPTKIFSNDETIEDPSTFAMEKHLEDFLISNWSITSLGKTHDIFEEDGEKIGQQYQTDTGYIDILAISKDKKELLVVELKKGRASDAVVGQILRYMGYISTDLAEPDQIVRGCIIALEDDLRIKNALKMTPSIDFYRYEVSFNLKKN</sequence>
<keyword evidence="1" id="KW-0238">DNA-binding</keyword>
<evidence type="ECO:0000256" key="1">
    <source>
        <dbReference type="ARBA" id="ARBA00023125"/>
    </source>
</evidence>
<evidence type="ECO:0000259" key="2">
    <source>
        <dbReference type="Pfam" id="PF01939"/>
    </source>
</evidence>
<dbReference type="GO" id="GO:0003677">
    <property type="term" value="F:DNA binding"/>
    <property type="evidence" value="ECO:0007669"/>
    <property type="project" value="UniProtKB-KW"/>
</dbReference>
<feature type="domain" description="Endonuclease NucS C-terminal" evidence="2">
    <location>
        <begin position="209"/>
        <end position="284"/>
    </location>
</feature>
<dbReference type="Gene3D" id="3.40.1350.10">
    <property type="match status" value="1"/>
</dbReference>
<dbReference type="GO" id="GO:0004519">
    <property type="term" value="F:endonuclease activity"/>
    <property type="evidence" value="ECO:0007669"/>
    <property type="project" value="InterPro"/>
</dbReference>
<gene>
    <name evidence="3" type="ORF">METZ01_LOCUS305085</name>
</gene>
<evidence type="ECO:0000313" key="3">
    <source>
        <dbReference type="EMBL" id="SVC52231.1"/>
    </source>
</evidence>
<dbReference type="InterPro" id="IPR048301">
    <property type="entry name" value="NucS_C"/>
</dbReference>
<dbReference type="EMBL" id="UINC01095831">
    <property type="protein sequence ID" value="SVC52231.1"/>
    <property type="molecule type" value="Genomic_DNA"/>
</dbReference>
<organism evidence="3">
    <name type="scientific">marine metagenome</name>
    <dbReference type="NCBI Taxonomy" id="408172"/>
    <lineage>
        <taxon>unclassified sequences</taxon>
        <taxon>metagenomes</taxon>
        <taxon>ecological metagenomes</taxon>
    </lineage>
</organism>
<reference evidence="3" key="1">
    <citation type="submission" date="2018-05" db="EMBL/GenBank/DDBJ databases">
        <authorList>
            <person name="Lanie J.A."/>
            <person name="Ng W.-L."/>
            <person name="Kazmierczak K.M."/>
            <person name="Andrzejewski T.M."/>
            <person name="Davidsen T.M."/>
            <person name="Wayne K.J."/>
            <person name="Tettelin H."/>
            <person name="Glass J.I."/>
            <person name="Rusch D."/>
            <person name="Podicherti R."/>
            <person name="Tsui H.-C.T."/>
            <person name="Winkler M.E."/>
        </authorList>
    </citation>
    <scope>NUCLEOTIDE SEQUENCE</scope>
</reference>
<dbReference type="InterPro" id="IPR002793">
    <property type="entry name" value="Endonuclease_NucS"/>
</dbReference>
<accession>A0A382MY24</accession>
<dbReference type="AlphaFoldDB" id="A0A382MY24"/>
<dbReference type="Pfam" id="PF01939">
    <property type="entry name" value="NucS_C"/>
    <property type="match status" value="1"/>
</dbReference>
<dbReference type="CDD" id="cd22341">
    <property type="entry name" value="NucS-like"/>
    <property type="match status" value="1"/>
</dbReference>
<protein>
    <recommendedName>
        <fullName evidence="2">Endonuclease NucS C-terminal domain-containing protein</fullName>
    </recommendedName>
</protein>
<name>A0A382MY24_9ZZZZ</name>